<gene>
    <name evidence="2" type="ORF">LMG27174_07177</name>
</gene>
<dbReference type="RefSeq" id="WP_244201512.1">
    <property type="nucleotide sequence ID" value="NZ_CADIJZ010000071.1"/>
</dbReference>
<dbReference type="AlphaFoldDB" id="A0A6J5CRN9"/>
<reference evidence="2 3" key="1">
    <citation type="submission" date="2020-04" db="EMBL/GenBank/DDBJ databases">
        <authorList>
            <person name="De Canck E."/>
        </authorList>
    </citation>
    <scope>NUCLEOTIDE SEQUENCE [LARGE SCALE GENOMIC DNA]</scope>
    <source>
        <strain evidence="2 3">LMG 27174</strain>
    </source>
</reference>
<accession>A0A6J5CRN9</accession>
<proteinExistence type="predicted"/>
<feature type="region of interest" description="Disordered" evidence="1">
    <location>
        <begin position="1"/>
        <end position="33"/>
    </location>
</feature>
<dbReference type="Proteomes" id="UP000494205">
    <property type="component" value="Unassembled WGS sequence"/>
</dbReference>
<organism evidence="2 3">
    <name type="scientific">Paraburkholderia rhynchosiae</name>
    <dbReference type="NCBI Taxonomy" id="487049"/>
    <lineage>
        <taxon>Bacteria</taxon>
        <taxon>Pseudomonadati</taxon>
        <taxon>Pseudomonadota</taxon>
        <taxon>Betaproteobacteria</taxon>
        <taxon>Burkholderiales</taxon>
        <taxon>Burkholderiaceae</taxon>
        <taxon>Paraburkholderia</taxon>
    </lineage>
</organism>
<evidence type="ECO:0000256" key="1">
    <source>
        <dbReference type="SAM" id="MobiDB-lite"/>
    </source>
</evidence>
<dbReference type="EMBL" id="CADIJZ010000071">
    <property type="protein sequence ID" value="CAB3744431.1"/>
    <property type="molecule type" value="Genomic_DNA"/>
</dbReference>
<protein>
    <submittedName>
        <fullName evidence="2">Uncharacterized protein</fullName>
    </submittedName>
</protein>
<name>A0A6J5CRN9_9BURK</name>
<evidence type="ECO:0000313" key="3">
    <source>
        <dbReference type="Proteomes" id="UP000494205"/>
    </source>
</evidence>
<evidence type="ECO:0000313" key="2">
    <source>
        <dbReference type="EMBL" id="CAB3744431.1"/>
    </source>
</evidence>
<sequence>MGKHEIDPEPGAAEPTPAQPADKSKVVAELQQELSDQGNVQRAASITYLGAVPVAPTTCFAGSHFPDGGC</sequence>